<dbReference type="EMBL" id="RAPY01000001">
    <property type="protein sequence ID" value="RKE56019.1"/>
    <property type="molecule type" value="Genomic_DNA"/>
</dbReference>
<sequence>MKKLYLIVFALFVLLIVILFFSRLMVAIVPIIGAIIVWFASKTSIKLIKTTLTPINAIKEGLVKLRGTITAPETFTTPYFKQECIGYHYKKANVTYDSETGTEHENNATIEEEFQDFVITDSTGTIKVTSQRFNLSFLPVKTDTVHNIKYGEDDVKHSERTLKIGDTISVMGYAQKNADESFEIIEQLNNPVVISNAAFENNSRKSFKVFKYLLPYILLMYFSVNYFVFFAPVKHWPQNDALVVFGFFGVPILGLIFGIIGKRGTGYLNVSFAVLGGTLLLVSLLTFPLLCLLFMTKTAFYTIVCVWLCVFISILLGVGINHKKLTDLNE</sequence>
<keyword evidence="1" id="KW-0472">Membrane</keyword>
<keyword evidence="1" id="KW-0812">Transmembrane</keyword>
<feature type="transmembrane region" description="Helical" evidence="1">
    <location>
        <begin position="272"/>
        <end position="295"/>
    </location>
</feature>
<feature type="transmembrane region" description="Helical" evidence="1">
    <location>
        <begin position="301"/>
        <end position="320"/>
    </location>
</feature>
<dbReference type="Proteomes" id="UP000286246">
    <property type="component" value="Unassembled WGS sequence"/>
</dbReference>
<feature type="transmembrane region" description="Helical" evidence="1">
    <location>
        <begin position="241"/>
        <end position="260"/>
    </location>
</feature>
<name>A0A420BH49_SPHD1</name>
<accession>A0A420BH49</accession>
<feature type="transmembrane region" description="Helical" evidence="1">
    <location>
        <begin position="209"/>
        <end position="229"/>
    </location>
</feature>
<feature type="transmembrane region" description="Helical" evidence="1">
    <location>
        <begin position="6"/>
        <end position="39"/>
    </location>
</feature>
<dbReference type="RefSeq" id="WP_120257739.1">
    <property type="nucleotide sequence ID" value="NZ_RAPY01000001.1"/>
</dbReference>
<organism evidence="2 3">
    <name type="scientific">Sphingobacterium detergens</name>
    <dbReference type="NCBI Taxonomy" id="1145106"/>
    <lineage>
        <taxon>Bacteria</taxon>
        <taxon>Pseudomonadati</taxon>
        <taxon>Bacteroidota</taxon>
        <taxon>Sphingobacteriia</taxon>
        <taxon>Sphingobacteriales</taxon>
        <taxon>Sphingobacteriaceae</taxon>
        <taxon>Sphingobacterium</taxon>
    </lineage>
</organism>
<evidence type="ECO:0000256" key="1">
    <source>
        <dbReference type="SAM" id="Phobius"/>
    </source>
</evidence>
<keyword evidence="3" id="KW-1185">Reference proteome</keyword>
<keyword evidence="1" id="KW-1133">Transmembrane helix</keyword>
<dbReference type="OrthoDB" id="5386209at2"/>
<reference evidence="2 3" key="1">
    <citation type="submission" date="2018-09" db="EMBL/GenBank/DDBJ databases">
        <title>Genomic Encyclopedia of Type Strains, Phase III (KMG-III): the genomes of soil and plant-associated and newly described type strains.</title>
        <authorList>
            <person name="Whitman W."/>
        </authorList>
    </citation>
    <scope>NUCLEOTIDE SEQUENCE [LARGE SCALE GENOMIC DNA]</scope>
    <source>
        <strain evidence="2 3">CECT 7938</strain>
    </source>
</reference>
<comment type="caution">
    <text evidence="2">The sequence shown here is derived from an EMBL/GenBank/DDBJ whole genome shotgun (WGS) entry which is preliminary data.</text>
</comment>
<proteinExistence type="predicted"/>
<gene>
    <name evidence="2" type="ORF">DFQ12_0871</name>
</gene>
<evidence type="ECO:0000313" key="2">
    <source>
        <dbReference type="EMBL" id="RKE56019.1"/>
    </source>
</evidence>
<protein>
    <submittedName>
        <fullName evidence="2">Uncharacterized protein</fullName>
    </submittedName>
</protein>
<evidence type="ECO:0000313" key="3">
    <source>
        <dbReference type="Proteomes" id="UP000286246"/>
    </source>
</evidence>
<dbReference type="AlphaFoldDB" id="A0A420BH49"/>